<protein>
    <recommendedName>
        <fullName evidence="1">Methyltransferase type 11 domain-containing protein</fullName>
    </recommendedName>
</protein>
<dbReference type="OrthoDB" id="932345at2"/>
<sequence length="224" mass="25866">MDFFKIDKKSQEIIKLVVDKPTWTPGESSFIHRMYETYEEYLNHQAAKLGKINLTRYDTEYRKALYERLLELGIFERGDSILCLGARIGTECKAFIDLGCFPIGIDLNPGESNAYVVHGDFHNLQFADASIDYVFTNSLDHAYNFDQIIAEILRVLRPKGAFIAEIVAGSDDEHGREPGDYESAWWQKNDDVIQRIASHNLTIERKDRFSYPWGGDRVLFRKQS</sequence>
<reference evidence="2 3" key="1">
    <citation type="submission" date="2018-02" db="EMBL/GenBank/DDBJ databases">
        <authorList>
            <person name="Cohen D.B."/>
            <person name="Kent A.D."/>
        </authorList>
    </citation>
    <scope>NUCLEOTIDE SEQUENCE [LARGE SCALE GENOMIC DNA]</scope>
    <source>
        <strain evidence="2 3">CCAP 1448/3</strain>
    </source>
</reference>
<gene>
    <name evidence="2" type="ORF">C7B64_05185</name>
</gene>
<dbReference type="RefSeq" id="WP_106287590.1">
    <property type="nucleotide sequence ID" value="NZ_CAWNTC010000213.1"/>
</dbReference>
<organism evidence="2 3">
    <name type="scientific">Merismopedia glauca CCAP 1448/3</name>
    <dbReference type="NCBI Taxonomy" id="1296344"/>
    <lineage>
        <taxon>Bacteria</taxon>
        <taxon>Bacillati</taxon>
        <taxon>Cyanobacteriota</taxon>
        <taxon>Cyanophyceae</taxon>
        <taxon>Synechococcales</taxon>
        <taxon>Merismopediaceae</taxon>
        <taxon>Merismopedia</taxon>
    </lineage>
</organism>
<dbReference type="EMBL" id="PVWJ01000017">
    <property type="protein sequence ID" value="PSB04135.1"/>
    <property type="molecule type" value="Genomic_DNA"/>
</dbReference>
<feature type="domain" description="Methyltransferase type 11" evidence="1">
    <location>
        <begin position="83"/>
        <end position="163"/>
    </location>
</feature>
<accession>A0A2T1C776</accession>
<evidence type="ECO:0000313" key="2">
    <source>
        <dbReference type="EMBL" id="PSB04135.1"/>
    </source>
</evidence>
<dbReference type="PANTHER" id="PTHR45085:SF2">
    <property type="entry name" value="F21J9.14"/>
    <property type="match status" value="1"/>
</dbReference>
<reference evidence="2 3" key="2">
    <citation type="submission" date="2018-03" db="EMBL/GenBank/DDBJ databases">
        <title>The ancient ancestry and fast evolution of plastids.</title>
        <authorList>
            <person name="Moore K.R."/>
            <person name="Magnabosco C."/>
            <person name="Momper L."/>
            <person name="Gold D.A."/>
            <person name="Bosak T."/>
            <person name="Fournier G.P."/>
        </authorList>
    </citation>
    <scope>NUCLEOTIDE SEQUENCE [LARGE SCALE GENOMIC DNA]</scope>
    <source>
        <strain evidence="2 3">CCAP 1448/3</strain>
    </source>
</reference>
<dbReference type="PANTHER" id="PTHR45085">
    <property type="entry name" value="F21J9.14"/>
    <property type="match status" value="1"/>
</dbReference>
<dbReference type="Pfam" id="PF08241">
    <property type="entry name" value="Methyltransf_11"/>
    <property type="match status" value="1"/>
</dbReference>
<dbReference type="SUPFAM" id="SSF53335">
    <property type="entry name" value="S-adenosyl-L-methionine-dependent methyltransferases"/>
    <property type="match status" value="1"/>
</dbReference>
<dbReference type="Gene3D" id="3.40.50.150">
    <property type="entry name" value="Vaccinia Virus protein VP39"/>
    <property type="match status" value="1"/>
</dbReference>
<proteinExistence type="predicted"/>
<keyword evidence="3" id="KW-1185">Reference proteome</keyword>
<dbReference type="AlphaFoldDB" id="A0A2T1C776"/>
<dbReference type="InterPro" id="IPR013216">
    <property type="entry name" value="Methyltransf_11"/>
</dbReference>
<evidence type="ECO:0000313" key="3">
    <source>
        <dbReference type="Proteomes" id="UP000238762"/>
    </source>
</evidence>
<dbReference type="Proteomes" id="UP000238762">
    <property type="component" value="Unassembled WGS sequence"/>
</dbReference>
<dbReference type="GO" id="GO:0008757">
    <property type="term" value="F:S-adenosylmethionine-dependent methyltransferase activity"/>
    <property type="evidence" value="ECO:0007669"/>
    <property type="project" value="InterPro"/>
</dbReference>
<dbReference type="InterPro" id="IPR029063">
    <property type="entry name" value="SAM-dependent_MTases_sf"/>
</dbReference>
<comment type="caution">
    <text evidence="2">The sequence shown here is derived from an EMBL/GenBank/DDBJ whole genome shotgun (WGS) entry which is preliminary data.</text>
</comment>
<name>A0A2T1C776_9CYAN</name>
<dbReference type="CDD" id="cd02440">
    <property type="entry name" value="AdoMet_MTases"/>
    <property type="match status" value="1"/>
</dbReference>
<evidence type="ECO:0000259" key="1">
    <source>
        <dbReference type="Pfam" id="PF08241"/>
    </source>
</evidence>